<dbReference type="Gene3D" id="1.10.8.60">
    <property type="match status" value="1"/>
</dbReference>
<evidence type="ECO:0000313" key="6">
    <source>
        <dbReference type="Proteomes" id="UP000253551"/>
    </source>
</evidence>
<dbReference type="NCBIfam" id="NF003745">
    <property type="entry name" value="PRK05342.1"/>
    <property type="match status" value="1"/>
</dbReference>
<dbReference type="InterPro" id="IPR019489">
    <property type="entry name" value="Clp_ATPase_C"/>
</dbReference>
<dbReference type="AlphaFoldDB" id="A0A367J3R2"/>
<dbReference type="InterPro" id="IPR004487">
    <property type="entry name" value="Clp_protease_ATP-bd_su_ClpX"/>
</dbReference>
<dbReference type="SMART" id="SM00382">
    <property type="entry name" value="AAA"/>
    <property type="match status" value="1"/>
</dbReference>
<dbReference type="Pfam" id="PF10431">
    <property type="entry name" value="ClpB_D2-small"/>
    <property type="match status" value="1"/>
</dbReference>
<dbReference type="GO" id="GO:0140662">
    <property type="term" value="F:ATP-dependent protein folding chaperone"/>
    <property type="evidence" value="ECO:0007669"/>
    <property type="project" value="InterPro"/>
</dbReference>
<reference evidence="5 6" key="1">
    <citation type="journal article" date="2018" name="G3 (Bethesda)">
        <title>Phylogenetic and Phylogenomic Definition of Rhizopus Species.</title>
        <authorList>
            <person name="Gryganskyi A.P."/>
            <person name="Golan J."/>
            <person name="Dolatabadi S."/>
            <person name="Mondo S."/>
            <person name="Robb S."/>
            <person name="Idnurm A."/>
            <person name="Muszewska A."/>
            <person name="Steczkiewicz K."/>
            <person name="Masonjones S."/>
            <person name="Liao H.L."/>
            <person name="Gajdeczka M.T."/>
            <person name="Anike F."/>
            <person name="Vuek A."/>
            <person name="Anishchenko I.M."/>
            <person name="Voigt K."/>
            <person name="de Hoog G.S."/>
            <person name="Smith M.E."/>
            <person name="Heitman J."/>
            <person name="Vilgalys R."/>
            <person name="Stajich J.E."/>
        </authorList>
    </citation>
    <scope>NUCLEOTIDE SEQUENCE [LARGE SCALE GENOMIC DNA]</scope>
    <source>
        <strain evidence="5 6">LSU 92-RS-03</strain>
    </source>
</reference>
<dbReference type="InterPro" id="IPR003593">
    <property type="entry name" value="AAA+_ATPase"/>
</dbReference>
<dbReference type="Pfam" id="PF07724">
    <property type="entry name" value="AAA_2"/>
    <property type="match status" value="1"/>
</dbReference>
<accession>A0A367J3R2</accession>
<dbReference type="GO" id="GO:0051082">
    <property type="term" value="F:unfolded protein binding"/>
    <property type="evidence" value="ECO:0007669"/>
    <property type="project" value="InterPro"/>
</dbReference>
<feature type="domain" description="Clp ATPase C-terminal" evidence="4">
    <location>
        <begin position="376"/>
        <end position="470"/>
    </location>
</feature>
<dbReference type="STRING" id="4846.A0A367J3R2"/>
<proteinExistence type="predicted"/>
<dbReference type="SUPFAM" id="SSF52540">
    <property type="entry name" value="P-loop containing nucleoside triphosphate hydrolases"/>
    <property type="match status" value="1"/>
</dbReference>
<dbReference type="GO" id="GO:0005524">
    <property type="term" value="F:ATP binding"/>
    <property type="evidence" value="ECO:0007669"/>
    <property type="project" value="UniProtKB-KW"/>
</dbReference>
<dbReference type="SMART" id="SM01086">
    <property type="entry name" value="ClpB_D2-small"/>
    <property type="match status" value="1"/>
</dbReference>
<feature type="domain" description="AAA+ ATPase" evidence="3">
    <location>
        <begin position="167"/>
        <end position="325"/>
    </location>
</feature>
<comment type="caution">
    <text evidence="5">The sequence shown here is derived from an EMBL/GenBank/DDBJ whole genome shotgun (WGS) entry which is preliminary data.</text>
</comment>
<dbReference type="FunFam" id="1.10.8.60:FF:000002">
    <property type="entry name" value="ATP-dependent Clp protease ATP-binding subunit ClpX"/>
    <property type="match status" value="1"/>
</dbReference>
<dbReference type="InterPro" id="IPR027417">
    <property type="entry name" value="P-loop_NTPase"/>
</dbReference>
<evidence type="ECO:0000256" key="1">
    <source>
        <dbReference type="ARBA" id="ARBA00022741"/>
    </source>
</evidence>
<evidence type="ECO:0008006" key="7">
    <source>
        <dbReference type="Google" id="ProtNLM"/>
    </source>
</evidence>
<dbReference type="InterPro" id="IPR003959">
    <property type="entry name" value="ATPase_AAA_core"/>
</dbReference>
<organism evidence="5 6">
    <name type="scientific">Rhizopus stolonifer</name>
    <name type="common">Rhizopus nigricans</name>
    <dbReference type="NCBI Taxonomy" id="4846"/>
    <lineage>
        <taxon>Eukaryota</taxon>
        <taxon>Fungi</taxon>
        <taxon>Fungi incertae sedis</taxon>
        <taxon>Mucoromycota</taxon>
        <taxon>Mucoromycotina</taxon>
        <taxon>Mucoromycetes</taxon>
        <taxon>Mucorales</taxon>
        <taxon>Mucorineae</taxon>
        <taxon>Rhizopodaceae</taxon>
        <taxon>Rhizopus</taxon>
    </lineage>
</organism>
<dbReference type="InterPro" id="IPR050052">
    <property type="entry name" value="ATP-dep_Clp_protease_ClpX"/>
</dbReference>
<dbReference type="GO" id="GO:0016887">
    <property type="term" value="F:ATP hydrolysis activity"/>
    <property type="evidence" value="ECO:0007669"/>
    <property type="project" value="InterPro"/>
</dbReference>
<evidence type="ECO:0000259" key="4">
    <source>
        <dbReference type="SMART" id="SM01086"/>
    </source>
</evidence>
<dbReference type="GO" id="GO:0051603">
    <property type="term" value="P:proteolysis involved in protein catabolic process"/>
    <property type="evidence" value="ECO:0007669"/>
    <property type="project" value="TreeGrafter"/>
</dbReference>
<dbReference type="PANTHER" id="PTHR48102:SF7">
    <property type="entry name" value="ATP-DEPENDENT CLP PROTEASE ATP-BINDING SUBUNIT CLPX-LIKE, MITOCHONDRIAL"/>
    <property type="match status" value="1"/>
</dbReference>
<keyword evidence="6" id="KW-1185">Reference proteome</keyword>
<gene>
    <name evidence="5" type="ORF">CU098_006551</name>
</gene>
<keyword evidence="2" id="KW-0067">ATP-binding</keyword>
<evidence type="ECO:0000313" key="5">
    <source>
        <dbReference type="EMBL" id="RCH84556.1"/>
    </source>
</evidence>
<dbReference type="OrthoDB" id="1721884at2759"/>
<dbReference type="EMBL" id="PJQM01004413">
    <property type="protein sequence ID" value="RCH84556.1"/>
    <property type="molecule type" value="Genomic_DNA"/>
</dbReference>
<evidence type="ECO:0000256" key="2">
    <source>
        <dbReference type="ARBA" id="ARBA00022840"/>
    </source>
</evidence>
<keyword evidence="1" id="KW-0547">Nucleotide-binding</keyword>
<dbReference type="Proteomes" id="UP000253551">
    <property type="component" value="Unassembled WGS sequence"/>
</dbReference>
<dbReference type="PANTHER" id="PTHR48102">
    <property type="entry name" value="ATP-DEPENDENT CLP PROTEASE ATP-BINDING SUBUNIT CLPX-LIKE, MITOCHONDRIAL-RELATED"/>
    <property type="match status" value="1"/>
</dbReference>
<name>A0A367J3R2_RHIST</name>
<dbReference type="Gene3D" id="3.40.50.300">
    <property type="entry name" value="P-loop containing nucleotide triphosphate hydrolases"/>
    <property type="match status" value="1"/>
</dbReference>
<evidence type="ECO:0000259" key="3">
    <source>
        <dbReference type="SMART" id="SM00382"/>
    </source>
</evidence>
<dbReference type="GO" id="GO:0005759">
    <property type="term" value="C:mitochondrial matrix"/>
    <property type="evidence" value="ECO:0007669"/>
    <property type="project" value="TreeGrafter"/>
</dbReference>
<dbReference type="NCBIfam" id="TIGR00382">
    <property type="entry name" value="clpX"/>
    <property type="match status" value="1"/>
</dbReference>
<protein>
    <recommendedName>
        <fullName evidence="7">Clp ATPase C-terminal domain-containing protein</fullName>
    </recommendedName>
</protein>
<sequence length="502" mass="55977">MRILTLYKPTTLRPTLFFLRTYHSAEHSGGGLMGIDSFSAQPSSKKIDPPFPLEPNISNPRTIVQHLNEYVIGQEKAKKTLAVAVFNHYNRVRANRKKHVDTEVHAEHHHPQDNYHMSSFENNNSSWNPTFGSQRRSWINPPTEGHTNMEPSESILEFEDQDTTVHDKSNVLLIGPTGSGKTLLARTLAQVLQVPFSMSDATPFTQAGYVGEDVELVIQRLLQSCDFDIQKAESGIVFIDEIDKISRRSDSHTASRDVSGEGVQQSLLRILEGTTVNITDKSNSNQQKRGSPNKGETYTVDTSNILFILSGAFIGLDKIVGDRMAKGSIGFDAHLASEKKEKTDKLQAVEPSDLIKYGFIPEFVGRIPVVASVNNLEINDLVQVLKEPKNSLLKQYEGLFKLSQVQLRFSQNALKTIASQALEKRTGARGLRRIMESLLLDPMYDTPGSHIKQVVIDSKVVNKKKAPIYIATENSALVEKIIAEDDGIDLTEEVAQERMTQI</sequence>